<comment type="function">
    <text evidence="1">Specifically methylates the adenine in position 2030 of 23S rRNA.</text>
</comment>
<dbReference type="InterPro" id="IPR029063">
    <property type="entry name" value="SAM-dependent_MTases_sf"/>
</dbReference>
<dbReference type="EMBL" id="MSLT01000023">
    <property type="protein sequence ID" value="OUD12182.1"/>
    <property type="molecule type" value="Genomic_DNA"/>
</dbReference>
<dbReference type="InterPro" id="IPR007473">
    <property type="entry name" value="RlmJ"/>
</dbReference>
<dbReference type="PANTHER" id="PTHR37426">
    <property type="entry name" value="RIBOSOMAL RNA LARGE SUBUNIT METHYLTRANSFERASE J"/>
    <property type="match status" value="1"/>
</dbReference>
<reference evidence="2 3" key="1">
    <citation type="submission" date="2016-12" db="EMBL/GenBank/DDBJ databases">
        <title>Thioflexothrix psekupsii D3 genome sequencing and assembly.</title>
        <authorList>
            <person name="Fomenkov A."/>
            <person name="Vincze T."/>
            <person name="Grabovich M."/>
            <person name="Anton B.P."/>
            <person name="Dubinina G."/>
            <person name="Orlova M."/>
            <person name="Belousova E."/>
            <person name="Roberts R.J."/>
        </authorList>
    </citation>
    <scope>NUCLEOTIDE SEQUENCE [LARGE SCALE GENOMIC DNA]</scope>
    <source>
        <strain evidence="2">D3</strain>
    </source>
</reference>
<feature type="binding site" evidence="1">
    <location>
        <position position="163"/>
    </location>
    <ligand>
        <name>S-adenosyl-L-methionine</name>
        <dbReference type="ChEBI" id="CHEBI:59789"/>
    </ligand>
</feature>
<dbReference type="EC" id="2.1.1.266" evidence="1"/>
<dbReference type="Pfam" id="PF04378">
    <property type="entry name" value="RsmJ"/>
    <property type="match status" value="1"/>
</dbReference>
<dbReference type="Gene3D" id="3.40.50.150">
    <property type="entry name" value="Vaccinia Virus protein VP39"/>
    <property type="match status" value="1"/>
</dbReference>
<dbReference type="SUPFAM" id="SSF53335">
    <property type="entry name" value="S-adenosyl-L-methionine-dependent methyltransferases"/>
    <property type="match status" value="1"/>
</dbReference>
<keyword evidence="1" id="KW-0489">Methyltransferase</keyword>
<sequence length="278" mass="32395">MNYQHIFHSGNFADICKHFSLSLLLSFMQKKPQGFCYLDTHAGFGCYDLKSPFAQRSQEYKNGIGRLWSNGRVPELFAEYCAPVMALNPESSLRWYAGSPEWVHYHLRDQDRMILIDSESEAIQSLKTRFVSDQRVIVQQGDGYHGIKSFIAQLQKRSLILIDPPYEQVNEHVKIIDSLRYLSRHCRQAVVAIWYPLKQHRETSRFYHKLKELEVPKILASELCIYPDDNELGLNGSGFIVLNPPWQFAEALTQLLNQLLPYLSDHPKRRCETMWLSE</sequence>
<dbReference type="GO" id="GO:0005829">
    <property type="term" value="C:cytosol"/>
    <property type="evidence" value="ECO:0007669"/>
    <property type="project" value="TreeGrafter"/>
</dbReference>
<evidence type="ECO:0000313" key="3">
    <source>
        <dbReference type="Proteomes" id="UP000194798"/>
    </source>
</evidence>
<comment type="caution">
    <text evidence="2">The sequence shown here is derived from an EMBL/GenBank/DDBJ whole genome shotgun (WGS) entry which is preliminary data.</text>
</comment>
<feature type="binding site" evidence="1">
    <location>
        <position position="41"/>
    </location>
    <ligand>
        <name>S-adenosyl-L-methionine</name>
        <dbReference type="ChEBI" id="CHEBI:59789"/>
    </ligand>
</feature>
<feature type="binding site" evidence="1">
    <location>
        <position position="18"/>
    </location>
    <ligand>
        <name>S-adenosyl-L-methionine</name>
        <dbReference type="ChEBI" id="CHEBI:59789"/>
    </ligand>
</feature>
<evidence type="ECO:0000313" key="2">
    <source>
        <dbReference type="EMBL" id="OUD12182.1"/>
    </source>
</evidence>
<comment type="subunit">
    <text evidence="1">Monomer.</text>
</comment>
<keyword evidence="3" id="KW-1185">Reference proteome</keyword>
<protein>
    <recommendedName>
        <fullName evidence="1">Ribosomal RNA large subunit methyltransferase J</fullName>
        <ecNumber evidence="1">2.1.1.266</ecNumber>
    </recommendedName>
    <alternativeName>
        <fullName evidence="1">23S rRNA (adenine(2030)-N6)-methyltransferase</fullName>
    </alternativeName>
    <alternativeName>
        <fullName evidence="1">23S rRNA m6A2030 methyltransferase</fullName>
    </alternativeName>
</protein>
<organism evidence="2 3">
    <name type="scientific">Thioflexithrix psekupsensis</name>
    <dbReference type="NCBI Taxonomy" id="1570016"/>
    <lineage>
        <taxon>Bacteria</taxon>
        <taxon>Pseudomonadati</taxon>
        <taxon>Pseudomonadota</taxon>
        <taxon>Gammaproteobacteria</taxon>
        <taxon>Thiotrichales</taxon>
        <taxon>Thioflexithrix</taxon>
    </lineage>
</organism>
<feature type="binding site" evidence="1">
    <location>
        <position position="117"/>
    </location>
    <ligand>
        <name>S-adenosyl-L-methionine</name>
        <dbReference type="ChEBI" id="CHEBI:59789"/>
    </ligand>
</feature>
<dbReference type="AlphaFoldDB" id="A0A251X4V6"/>
<dbReference type="GO" id="GO:0003723">
    <property type="term" value="F:RNA binding"/>
    <property type="evidence" value="ECO:0007669"/>
    <property type="project" value="UniProtKB-UniRule"/>
</dbReference>
<keyword evidence="1" id="KW-0949">S-adenosyl-L-methionine</keyword>
<keyword evidence="1" id="KW-0698">rRNA processing</keyword>
<accession>A0A251X4V6</accession>
<name>A0A251X4V6_9GAMM</name>
<dbReference type="GO" id="GO:0070475">
    <property type="term" value="P:rRNA base methylation"/>
    <property type="evidence" value="ECO:0007669"/>
    <property type="project" value="UniProtKB-UniRule"/>
</dbReference>
<feature type="binding site" evidence="1">
    <location>
        <begin position="142"/>
        <end position="143"/>
    </location>
    <ligand>
        <name>S-adenosyl-L-methionine</name>
        <dbReference type="ChEBI" id="CHEBI:59789"/>
    </ligand>
</feature>
<proteinExistence type="inferred from homology"/>
<comment type="catalytic activity">
    <reaction evidence="1">
        <text>adenosine(2030) in 23S rRNA + S-adenosyl-L-methionine = N(6)-methyladenosine(2030) in 23S rRNA + S-adenosyl-L-homocysteine + H(+)</text>
        <dbReference type="Rhea" id="RHEA:43736"/>
        <dbReference type="Rhea" id="RHEA-COMP:10668"/>
        <dbReference type="Rhea" id="RHEA-COMP:10669"/>
        <dbReference type="ChEBI" id="CHEBI:15378"/>
        <dbReference type="ChEBI" id="CHEBI:57856"/>
        <dbReference type="ChEBI" id="CHEBI:59789"/>
        <dbReference type="ChEBI" id="CHEBI:74411"/>
        <dbReference type="ChEBI" id="CHEBI:74449"/>
        <dbReference type="EC" id="2.1.1.266"/>
    </reaction>
</comment>
<dbReference type="Proteomes" id="UP000194798">
    <property type="component" value="Unassembled WGS sequence"/>
</dbReference>
<comment type="similarity">
    <text evidence="1">Belongs to the RlmJ family.</text>
</comment>
<dbReference type="OrthoDB" id="9791274at2"/>
<feature type="site" description="Interaction with substrate rRNA" evidence="1">
    <location>
        <position position="3"/>
    </location>
</feature>
<dbReference type="GO" id="GO:0036307">
    <property type="term" value="F:23S rRNA (adenine(2030)-N(6))-methyltransferase activity"/>
    <property type="evidence" value="ECO:0007669"/>
    <property type="project" value="UniProtKB-UniRule"/>
</dbReference>
<dbReference type="HAMAP" id="MF_00934">
    <property type="entry name" value="23SrRNA_methyltr_J"/>
    <property type="match status" value="1"/>
</dbReference>
<feature type="binding site" evidence="1">
    <location>
        <position position="99"/>
    </location>
    <ligand>
        <name>S-adenosyl-L-methionine</name>
        <dbReference type="ChEBI" id="CHEBI:59789"/>
    </ligand>
</feature>
<dbReference type="PANTHER" id="PTHR37426:SF1">
    <property type="entry name" value="RIBOSOMAL RNA LARGE SUBUNIT METHYLTRANSFERASE J"/>
    <property type="match status" value="1"/>
</dbReference>
<keyword evidence="1" id="KW-0694">RNA-binding</keyword>
<evidence type="ECO:0000256" key="1">
    <source>
        <dbReference type="HAMAP-Rule" id="MF_00934"/>
    </source>
</evidence>
<keyword evidence="1" id="KW-0808">Transferase</keyword>
<feature type="active site" description="Proton acceptor" evidence="1">
    <location>
        <position position="163"/>
    </location>
</feature>
<dbReference type="RefSeq" id="WP_086489094.1">
    <property type="nucleotide sequence ID" value="NZ_MSLT01000023.1"/>
</dbReference>
<gene>
    <name evidence="1" type="primary">rlmJ</name>
    <name evidence="2" type="ORF">TPSD3_13745</name>
</gene>